<feature type="domain" description="BRCT" evidence="15">
    <location>
        <begin position="335"/>
        <end position="427"/>
    </location>
</feature>
<sequence>MLLAEESPVHSSSSSDDFAALLEAELELGSSDFCPNDDIADNAWESDVEELRNKRIKVDSGDSGDLHESAKVVTVKEYEGSTSNLQGEGRCPPHPGFFGGMCVRCAEPEEENESALAFGYIHKGLKLGSREIDRLREADLKNLLREKKLILILDLDHTLLNSTRLVDATDEEQYLLREAESVNGILVFMYVFVGLLCRFDEYWMVLSVQYDITLINDGRKDVCDSFFALLLFPDPGLGNSQLDRLRNFLPLLLLVWHKHKENLILMERYHFFASSCRQFGFNAKSLSELKQDESESDGALATTLSVLKRAHQMFFDPALDMDLSCRDLRQILGTIRRGVLGGCRIVFSRLFPSKSKPEDELMWRIAEQLGAICLKEVDASVTHVVSTDAGTQKSHWARQNDKFLVNPGWIEASKFMWRRQPEKNFPVYRPRDSQ</sequence>
<comment type="cofactor">
    <cofactor evidence="1">
        <name>Mn(2+)</name>
        <dbReference type="ChEBI" id="CHEBI:29035"/>
    </cofactor>
</comment>
<dbReference type="AlphaFoldDB" id="A0A835RHG4"/>
<dbReference type="InterPro" id="IPR023214">
    <property type="entry name" value="HAD_sf"/>
</dbReference>
<evidence type="ECO:0000256" key="11">
    <source>
        <dbReference type="ARBA" id="ARBA00023242"/>
    </source>
</evidence>
<evidence type="ECO:0000256" key="12">
    <source>
        <dbReference type="ARBA" id="ARBA00047761"/>
    </source>
</evidence>
<keyword evidence="8" id="KW-0694">RNA-binding</keyword>
<keyword evidence="5" id="KW-0678">Repressor</keyword>
<evidence type="ECO:0000256" key="3">
    <source>
        <dbReference type="ARBA" id="ARBA00004123"/>
    </source>
</evidence>
<name>A0A835RHG4_VANPL</name>
<comment type="catalytic activity">
    <reaction evidence="13">
        <text>O-phospho-L-threonyl-[protein] + H2O = L-threonyl-[protein] + phosphate</text>
        <dbReference type="Rhea" id="RHEA:47004"/>
        <dbReference type="Rhea" id="RHEA-COMP:11060"/>
        <dbReference type="Rhea" id="RHEA-COMP:11605"/>
        <dbReference type="ChEBI" id="CHEBI:15377"/>
        <dbReference type="ChEBI" id="CHEBI:30013"/>
        <dbReference type="ChEBI" id="CHEBI:43474"/>
        <dbReference type="ChEBI" id="CHEBI:61977"/>
        <dbReference type="EC" id="3.1.3.16"/>
    </reaction>
</comment>
<dbReference type="InterPro" id="IPR004274">
    <property type="entry name" value="FCP1_dom"/>
</dbReference>
<gene>
    <name evidence="16" type="ORF">HPP92_004757</name>
</gene>
<keyword evidence="11" id="KW-0539">Nucleus</keyword>
<dbReference type="Proteomes" id="UP000636800">
    <property type="component" value="Chromosome 2"/>
</dbReference>
<dbReference type="PANTHER" id="PTHR23081">
    <property type="entry name" value="RNA POLYMERASE II CTD PHOSPHATASE"/>
    <property type="match status" value="1"/>
</dbReference>
<dbReference type="InterPro" id="IPR001357">
    <property type="entry name" value="BRCT_dom"/>
</dbReference>
<evidence type="ECO:0000256" key="7">
    <source>
        <dbReference type="ARBA" id="ARBA00022801"/>
    </source>
</evidence>
<dbReference type="CDD" id="cd17729">
    <property type="entry name" value="BRCT_CTDP1"/>
    <property type="match status" value="1"/>
</dbReference>
<keyword evidence="17" id="KW-1185">Reference proteome</keyword>
<dbReference type="GO" id="GO:0005634">
    <property type="term" value="C:nucleus"/>
    <property type="evidence" value="ECO:0007669"/>
    <property type="project" value="UniProtKB-SubCell"/>
</dbReference>
<comment type="cofactor">
    <cofactor evidence="2">
        <name>Mg(2+)</name>
        <dbReference type="ChEBI" id="CHEBI:18420"/>
    </cofactor>
</comment>
<evidence type="ECO:0000256" key="2">
    <source>
        <dbReference type="ARBA" id="ARBA00001946"/>
    </source>
</evidence>
<dbReference type="EC" id="3.1.3.16" evidence="4"/>
<dbReference type="Gene3D" id="3.40.50.10190">
    <property type="entry name" value="BRCT domain"/>
    <property type="match status" value="1"/>
</dbReference>
<dbReference type="SMART" id="SM00577">
    <property type="entry name" value="CPDc"/>
    <property type="match status" value="1"/>
</dbReference>
<reference evidence="16 17" key="1">
    <citation type="journal article" date="2020" name="Nat. Food">
        <title>A phased Vanilla planifolia genome enables genetic improvement of flavour and production.</title>
        <authorList>
            <person name="Hasing T."/>
            <person name="Tang H."/>
            <person name="Brym M."/>
            <person name="Khazi F."/>
            <person name="Huang T."/>
            <person name="Chambers A.H."/>
        </authorList>
    </citation>
    <scope>NUCLEOTIDE SEQUENCE [LARGE SCALE GENOMIC DNA]</scope>
    <source>
        <tissue evidence="16">Leaf</tissue>
    </source>
</reference>
<evidence type="ECO:0000256" key="9">
    <source>
        <dbReference type="ARBA" id="ARBA00023015"/>
    </source>
</evidence>
<evidence type="ECO:0000256" key="5">
    <source>
        <dbReference type="ARBA" id="ARBA00022491"/>
    </source>
</evidence>
<evidence type="ECO:0000256" key="13">
    <source>
        <dbReference type="ARBA" id="ARBA00048336"/>
    </source>
</evidence>
<dbReference type="FunFam" id="3.40.50.10190:FF:000014">
    <property type="entry name" value="RNA polymerase II C-terminal domain phosphatase-like 3"/>
    <property type="match status" value="1"/>
</dbReference>
<evidence type="ECO:0000256" key="6">
    <source>
        <dbReference type="ARBA" id="ARBA00022723"/>
    </source>
</evidence>
<evidence type="ECO:0000313" key="17">
    <source>
        <dbReference type="Proteomes" id="UP000636800"/>
    </source>
</evidence>
<dbReference type="GO" id="GO:0008420">
    <property type="term" value="F:RNA polymerase II CTD heptapeptide repeat phosphatase activity"/>
    <property type="evidence" value="ECO:0007669"/>
    <property type="project" value="InterPro"/>
</dbReference>
<comment type="caution">
    <text evidence="16">The sequence shown here is derived from an EMBL/GenBank/DDBJ whole genome shotgun (WGS) entry which is preliminary data.</text>
</comment>
<evidence type="ECO:0000256" key="4">
    <source>
        <dbReference type="ARBA" id="ARBA00013081"/>
    </source>
</evidence>
<evidence type="ECO:0000256" key="10">
    <source>
        <dbReference type="ARBA" id="ARBA00023163"/>
    </source>
</evidence>
<comment type="subunit">
    <text evidence="14">Interacts with RAP74.</text>
</comment>
<dbReference type="PANTHER" id="PTHR23081:SF36">
    <property type="entry name" value="RNA POLYMERASE II SUBUNIT A C-TERMINAL DOMAIN PHOSPHATASE"/>
    <property type="match status" value="1"/>
</dbReference>
<keyword evidence="10" id="KW-0804">Transcription</keyword>
<dbReference type="InterPro" id="IPR039189">
    <property type="entry name" value="Fcp1"/>
</dbReference>
<dbReference type="PROSITE" id="PS50172">
    <property type="entry name" value="BRCT"/>
    <property type="match status" value="1"/>
</dbReference>
<dbReference type="Pfam" id="PF12738">
    <property type="entry name" value="PTCB-BRCT"/>
    <property type="match status" value="1"/>
</dbReference>
<dbReference type="GO" id="GO:0046872">
    <property type="term" value="F:metal ion binding"/>
    <property type="evidence" value="ECO:0007669"/>
    <property type="project" value="UniProtKB-KW"/>
</dbReference>
<organism evidence="16 17">
    <name type="scientific">Vanilla planifolia</name>
    <name type="common">Vanilla</name>
    <dbReference type="NCBI Taxonomy" id="51239"/>
    <lineage>
        <taxon>Eukaryota</taxon>
        <taxon>Viridiplantae</taxon>
        <taxon>Streptophyta</taxon>
        <taxon>Embryophyta</taxon>
        <taxon>Tracheophyta</taxon>
        <taxon>Spermatophyta</taxon>
        <taxon>Magnoliopsida</taxon>
        <taxon>Liliopsida</taxon>
        <taxon>Asparagales</taxon>
        <taxon>Orchidaceae</taxon>
        <taxon>Vanilloideae</taxon>
        <taxon>Vanilleae</taxon>
        <taxon>Vanilla</taxon>
    </lineage>
</organism>
<dbReference type="GO" id="GO:0003723">
    <property type="term" value="F:RNA binding"/>
    <property type="evidence" value="ECO:0007669"/>
    <property type="project" value="UniProtKB-KW"/>
</dbReference>
<dbReference type="GO" id="GO:0009651">
    <property type="term" value="P:response to salt stress"/>
    <property type="evidence" value="ECO:0007669"/>
    <property type="project" value="UniProtKB-ARBA"/>
</dbReference>
<dbReference type="EMBL" id="JADCNL010000002">
    <property type="protein sequence ID" value="KAG0491359.1"/>
    <property type="molecule type" value="Genomic_DNA"/>
</dbReference>
<proteinExistence type="predicted"/>
<evidence type="ECO:0000256" key="8">
    <source>
        <dbReference type="ARBA" id="ARBA00022884"/>
    </source>
</evidence>
<evidence type="ECO:0000259" key="15">
    <source>
        <dbReference type="PROSITE" id="PS50172"/>
    </source>
</evidence>
<dbReference type="SUPFAM" id="SSF52113">
    <property type="entry name" value="BRCT domain"/>
    <property type="match status" value="1"/>
</dbReference>
<evidence type="ECO:0000313" key="16">
    <source>
        <dbReference type="EMBL" id="KAG0491359.1"/>
    </source>
</evidence>
<keyword evidence="9" id="KW-0805">Transcription regulation</keyword>
<protein>
    <recommendedName>
        <fullName evidence="4">protein-serine/threonine phosphatase</fullName>
        <ecNumber evidence="4">3.1.3.16</ecNumber>
    </recommendedName>
</protein>
<keyword evidence="6" id="KW-0479">Metal-binding</keyword>
<keyword evidence="7" id="KW-0378">Hydrolase</keyword>
<evidence type="ECO:0000256" key="14">
    <source>
        <dbReference type="ARBA" id="ARBA00063107"/>
    </source>
</evidence>
<evidence type="ECO:0000256" key="1">
    <source>
        <dbReference type="ARBA" id="ARBA00001936"/>
    </source>
</evidence>
<accession>A0A835RHG4</accession>
<comment type="subcellular location">
    <subcellularLocation>
        <location evidence="3">Nucleus</location>
    </subcellularLocation>
</comment>
<comment type="catalytic activity">
    <reaction evidence="12">
        <text>O-phospho-L-seryl-[protein] + H2O = L-seryl-[protein] + phosphate</text>
        <dbReference type="Rhea" id="RHEA:20629"/>
        <dbReference type="Rhea" id="RHEA-COMP:9863"/>
        <dbReference type="Rhea" id="RHEA-COMP:11604"/>
        <dbReference type="ChEBI" id="CHEBI:15377"/>
        <dbReference type="ChEBI" id="CHEBI:29999"/>
        <dbReference type="ChEBI" id="CHEBI:43474"/>
        <dbReference type="ChEBI" id="CHEBI:83421"/>
        <dbReference type="EC" id="3.1.3.16"/>
    </reaction>
</comment>
<dbReference type="OrthoDB" id="1919377at2759"/>
<dbReference type="Gene3D" id="3.40.50.1000">
    <property type="entry name" value="HAD superfamily/HAD-like"/>
    <property type="match status" value="1"/>
</dbReference>
<dbReference type="InterPro" id="IPR036420">
    <property type="entry name" value="BRCT_dom_sf"/>
</dbReference>